<evidence type="ECO:0000256" key="2">
    <source>
        <dbReference type="ARBA" id="ARBA00022692"/>
    </source>
</evidence>
<feature type="region of interest" description="Disordered" evidence="6">
    <location>
        <begin position="636"/>
        <end position="667"/>
    </location>
</feature>
<evidence type="ECO:0000259" key="8">
    <source>
        <dbReference type="PROSITE" id="PS51775"/>
    </source>
</evidence>
<keyword evidence="5" id="KW-0175">Coiled coil</keyword>
<feature type="region of interest" description="Disordered" evidence="6">
    <location>
        <begin position="732"/>
        <end position="754"/>
    </location>
</feature>
<keyword evidence="2 7" id="KW-0812">Transmembrane</keyword>
<evidence type="ECO:0000256" key="1">
    <source>
        <dbReference type="ARBA" id="ARBA00004370"/>
    </source>
</evidence>
<protein>
    <submittedName>
        <fullName evidence="9">Zein-binding domain containing protein</fullName>
    </submittedName>
</protein>
<dbReference type="PANTHER" id="PTHR31422">
    <property type="entry name" value="BNAANNG28530D PROTEIN"/>
    <property type="match status" value="1"/>
</dbReference>
<dbReference type="AlphaFoldDB" id="A0A2P5F3Z7"/>
<feature type="coiled-coil region" evidence="5">
    <location>
        <begin position="323"/>
        <end position="389"/>
    </location>
</feature>
<dbReference type="OrthoDB" id="1933744at2759"/>
<reference evidence="10" key="1">
    <citation type="submission" date="2016-06" db="EMBL/GenBank/DDBJ databases">
        <title>Parallel loss of symbiosis genes in relatives of nitrogen-fixing non-legume Parasponia.</title>
        <authorList>
            <person name="Van Velzen R."/>
            <person name="Holmer R."/>
            <person name="Bu F."/>
            <person name="Rutten L."/>
            <person name="Van Zeijl A."/>
            <person name="Liu W."/>
            <person name="Santuari L."/>
            <person name="Cao Q."/>
            <person name="Sharma T."/>
            <person name="Shen D."/>
            <person name="Roswanjaya Y."/>
            <person name="Wardhani T."/>
            <person name="Kalhor M.S."/>
            <person name="Jansen J."/>
            <person name="Van den Hoogen J."/>
            <person name="Gungor B."/>
            <person name="Hartog M."/>
            <person name="Hontelez J."/>
            <person name="Verver J."/>
            <person name="Yang W.-C."/>
            <person name="Schijlen E."/>
            <person name="Repin R."/>
            <person name="Schilthuizen M."/>
            <person name="Schranz E."/>
            <person name="Heidstra R."/>
            <person name="Miyata K."/>
            <person name="Fedorova E."/>
            <person name="Kohlen W."/>
            <person name="Bisseling T."/>
            <person name="Smit S."/>
            <person name="Geurts R."/>
        </authorList>
    </citation>
    <scope>NUCLEOTIDE SEQUENCE [LARGE SCALE GENOMIC DNA]</scope>
    <source>
        <strain evidence="10">cv. RG33-2</strain>
    </source>
</reference>
<keyword evidence="4 7" id="KW-0472">Membrane</keyword>
<feature type="compositionally biased region" description="Polar residues" evidence="6">
    <location>
        <begin position="636"/>
        <end position="647"/>
    </location>
</feature>
<evidence type="ECO:0000256" key="4">
    <source>
        <dbReference type="ARBA" id="ARBA00023136"/>
    </source>
</evidence>
<dbReference type="InParanoid" id="A0A2P5F3Z7"/>
<gene>
    <name evidence="9" type="ORF">TorRG33x02_116080</name>
</gene>
<name>A0A2P5F3Z7_TREOI</name>
<dbReference type="GO" id="GO:0080115">
    <property type="term" value="F:myosin XI tail binding"/>
    <property type="evidence" value="ECO:0007669"/>
    <property type="project" value="UniProtKB-ARBA"/>
</dbReference>
<evidence type="ECO:0000256" key="5">
    <source>
        <dbReference type="SAM" id="Coils"/>
    </source>
</evidence>
<keyword evidence="3 7" id="KW-1133">Transmembrane helix</keyword>
<feature type="compositionally biased region" description="Basic and acidic residues" evidence="6">
    <location>
        <begin position="655"/>
        <end position="667"/>
    </location>
</feature>
<dbReference type="STRING" id="63057.A0A2P5F3Z7"/>
<dbReference type="PROSITE" id="PS51775">
    <property type="entry name" value="GTD_BINDING"/>
    <property type="match status" value="1"/>
</dbReference>
<comment type="caution">
    <text evidence="9">The sequence shown here is derived from an EMBL/GenBank/DDBJ whole genome shotgun (WGS) entry which is preliminary data.</text>
</comment>
<accession>A0A2P5F3Z7</accession>
<evidence type="ECO:0000256" key="7">
    <source>
        <dbReference type="SAM" id="Phobius"/>
    </source>
</evidence>
<comment type="subcellular location">
    <subcellularLocation>
        <location evidence="1">Membrane</location>
    </subcellularLocation>
</comment>
<keyword evidence="10" id="KW-1185">Reference proteome</keyword>
<dbReference type="Pfam" id="PF04576">
    <property type="entry name" value="Zein-binding"/>
    <property type="match status" value="1"/>
</dbReference>
<evidence type="ECO:0000256" key="3">
    <source>
        <dbReference type="ARBA" id="ARBA00022989"/>
    </source>
</evidence>
<evidence type="ECO:0000313" key="10">
    <source>
        <dbReference type="Proteomes" id="UP000237000"/>
    </source>
</evidence>
<organism evidence="9 10">
    <name type="scientific">Trema orientale</name>
    <name type="common">Charcoal tree</name>
    <name type="synonym">Celtis orientalis</name>
    <dbReference type="NCBI Taxonomy" id="63057"/>
    <lineage>
        <taxon>Eukaryota</taxon>
        <taxon>Viridiplantae</taxon>
        <taxon>Streptophyta</taxon>
        <taxon>Embryophyta</taxon>
        <taxon>Tracheophyta</taxon>
        <taxon>Spermatophyta</taxon>
        <taxon>Magnoliopsida</taxon>
        <taxon>eudicotyledons</taxon>
        <taxon>Gunneridae</taxon>
        <taxon>Pentapetalae</taxon>
        <taxon>rosids</taxon>
        <taxon>fabids</taxon>
        <taxon>Rosales</taxon>
        <taxon>Cannabaceae</taxon>
        <taxon>Trema</taxon>
    </lineage>
</organism>
<dbReference type="GO" id="GO:0016020">
    <property type="term" value="C:membrane"/>
    <property type="evidence" value="ECO:0007669"/>
    <property type="project" value="UniProtKB-SubCell"/>
</dbReference>
<feature type="transmembrane region" description="Helical" evidence="7">
    <location>
        <begin position="12"/>
        <end position="37"/>
    </location>
</feature>
<sequence>MVCQAMNSWTFCELVAAFLDLSIAYLLLCASSLAFLASKFLDLFGLCLPRPCDGLFWNPRNNQCLQRQLVDCPYEKISSVMFSAKSKFPFDPIWAEDQIGNTDLKFGNGGNLQNGHVELECAASNGSFTERRLGDLAEGDSVNKLGVEFSAGNLAGSNEEQCDLKGKRVVGRRLRHGLRRRRRGAFVSFGKLSSVSSYDTLQSDARYTPQSPSSISKMANEVTEDPNNYGVLDDSEAPKDFGSTDKVSLGLELNDSNDGNNHLQREEASIEELGCDAPRDLHFDKNEKNMIRVLEQALEEEHAARSALYLELEKERSAAATAADEAMAMILRLQEEKASIEMEARQYQRMIEAKAAYDAEEMNIFKEILLRREREKHFLEKEVEAYRQMILENDQSYSDVPEAPAILPQDSSTLYSKQDPLLMLEQINESIQKPKSEIVISSLDYELPSFNSQNHTLAFGKELEIPQMAEDDDSLKEIDMHGHPSIDTHSHFLNSTKTNLEFPEKGTVEENLFSQQREVERLEACSKGNELITPQGLNLHEKSITPVVEGPDPTGSSSVCVDFTSKASDIPYPESKDPPNVVLDAESCVYDVHVIDDESKVLNEMSAEKSEHQSVSAPLKVLRKWGSMSMSMSGTRYDMNRSSSDISSGLPPRGYSREKTAPTDLRRNSMSAVDYERLKIENEVEWLRERLRIVQEGREKLNFSVGHREREKLQLQLLEDIAGQLREIRQLNEPGKAERQASLPPAYSKVTSKKRRWRSSSIGVYRST</sequence>
<dbReference type="PANTHER" id="PTHR31422:SF3">
    <property type="entry name" value="GTD-BINDING DOMAIN-CONTAINING PROTEIN"/>
    <property type="match status" value="1"/>
</dbReference>
<feature type="domain" description="GTD-binding" evidence="8">
    <location>
        <begin position="289"/>
        <end position="387"/>
    </location>
</feature>
<evidence type="ECO:0000256" key="6">
    <source>
        <dbReference type="SAM" id="MobiDB-lite"/>
    </source>
</evidence>
<proteinExistence type="predicted"/>
<dbReference type="InterPro" id="IPR007656">
    <property type="entry name" value="GTD-bd"/>
</dbReference>
<dbReference type="FunCoup" id="A0A2P5F3Z7">
    <property type="interactions" value="830"/>
</dbReference>
<dbReference type="EMBL" id="JXTC01000064">
    <property type="protein sequence ID" value="PON92514.1"/>
    <property type="molecule type" value="Genomic_DNA"/>
</dbReference>
<evidence type="ECO:0000313" key="9">
    <source>
        <dbReference type="EMBL" id="PON92514.1"/>
    </source>
</evidence>
<dbReference type="Proteomes" id="UP000237000">
    <property type="component" value="Unassembled WGS sequence"/>
</dbReference>